<comment type="caution">
    <text evidence="1">The sequence shown here is derived from an EMBL/GenBank/DDBJ whole genome shotgun (WGS) entry which is preliminary data.</text>
</comment>
<name>A0ACC1D5E9_9NEOP</name>
<dbReference type="Proteomes" id="UP000824533">
    <property type="component" value="Linkage Group LG08"/>
</dbReference>
<reference evidence="1 2" key="1">
    <citation type="journal article" date="2021" name="Front. Genet.">
        <title>Chromosome-Level Genome Assembly Reveals Significant Gene Expansion in the Toll and IMD Signaling Pathways of Dendrolimus kikuchii.</title>
        <authorList>
            <person name="Zhou J."/>
            <person name="Wu P."/>
            <person name="Xiong Z."/>
            <person name="Liu N."/>
            <person name="Zhao N."/>
            <person name="Ji M."/>
            <person name="Qiu Y."/>
            <person name="Yang B."/>
        </authorList>
    </citation>
    <scope>NUCLEOTIDE SEQUENCE [LARGE SCALE GENOMIC DNA]</scope>
    <source>
        <strain evidence="1">Ann1</strain>
    </source>
</reference>
<evidence type="ECO:0000313" key="1">
    <source>
        <dbReference type="EMBL" id="KAJ0179179.1"/>
    </source>
</evidence>
<proteinExistence type="predicted"/>
<accession>A0ACC1D5E9</accession>
<sequence>MAANTILILIGILCVVNASIISINIYDGEKKLSDSQTLKDCDNIGCDQTCRRIGFPGGICVGDRCKCDILRNALEGEIDLPRSETIKDCDNNGCDQTCRRIGFPGGVCVGDRCKCDIMKNELEEVSETNVPNIRIPQTPVKDCNYQACYELCRSMGFPGGACLGDYCQCNPKSRRALLNMLIKCDIVKCDDMCHRLNYAGGTCRGDSCECY</sequence>
<gene>
    <name evidence="1" type="ORF">K1T71_004891</name>
</gene>
<protein>
    <submittedName>
        <fullName evidence="1">Uncharacterized protein</fullName>
    </submittedName>
</protein>
<keyword evidence="2" id="KW-1185">Reference proteome</keyword>
<dbReference type="EMBL" id="CM034394">
    <property type="protein sequence ID" value="KAJ0179179.1"/>
    <property type="molecule type" value="Genomic_DNA"/>
</dbReference>
<organism evidence="1 2">
    <name type="scientific">Dendrolimus kikuchii</name>
    <dbReference type="NCBI Taxonomy" id="765133"/>
    <lineage>
        <taxon>Eukaryota</taxon>
        <taxon>Metazoa</taxon>
        <taxon>Ecdysozoa</taxon>
        <taxon>Arthropoda</taxon>
        <taxon>Hexapoda</taxon>
        <taxon>Insecta</taxon>
        <taxon>Pterygota</taxon>
        <taxon>Neoptera</taxon>
        <taxon>Endopterygota</taxon>
        <taxon>Lepidoptera</taxon>
        <taxon>Glossata</taxon>
        <taxon>Ditrysia</taxon>
        <taxon>Bombycoidea</taxon>
        <taxon>Lasiocampidae</taxon>
        <taxon>Dendrolimus</taxon>
    </lineage>
</organism>
<evidence type="ECO:0000313" key="2">
    <source>
        <dbReference type="Proteomes" id="UP000824533"/>
    </source>
</evidence>